<dbReference type="Pfam" id="PF07676">
    <property type="entry name" value="PD40"/>
    <property type="match status" value="2"/>
</dbReference>
<dbReference type="SUPFAM" id="SSF53474">
    <property type="entry name" value="alpha/beta-Hydrolases"/>
    <property type="match status" value="1"/>
</dbReference>
<dbReference type="RefSeq" id="WP_267638361.1">
    <property type="nucleotide sequence ID" value="NZ_JAODIY010000013.1"/>
</dbReference>
<accession>A0ABD5X5L3</accession>
<feature type="domain" description="Peptidase S9 prolyl oligopeptidase catalytic" evidence="3">
    <location>
        <begin position="407"/>
        <end position="618"/>
    </location>
</feature>
<name>A0ABD5X5L3_9EURY</name>
<dbReference type="GO" id="GO:0008233">
    <property type="term" value="F:peptidase activity"/>
    <property type="evidence" value="ECO:0007669"/>
    <property type="project" value="UniProtKB-ARBA"/>
</dbReference>
<evidence type="ECO:0000313" key="5">
    <source>
        <dbReference type="Proteomes" id="UP001596414"/>
    </source>
</evidence>
<dbReference type="Gene3D" id="2.120.10.30">
    <property type="entry name" value="TolB, C-terminal domain"/>
    <property type="match status" value="2"/>
</dbReference>
<reference evidence="4 5" key="1">
    <citation type="journal article" date="2014" name="Int. J. Syst. Evol. Microbiol.">
        <title>Complete genome sequence of Corynebacterium casei LMG S-19264T (=DSM 44701T), isolated from a smear-ripened cheese.</title>
        <authorList>
            <consortium name="US DOE Joint Genome Institute (JGI-PGF)"/>
            <person name="Walter F."/>
            <person name="Albersmeier A."/>
            <person name="Kalinowski J."/>
            <person name="Ruckert C."/>
        </authorList>
    </citation>
    <scope>NUCLEOTIDE SEQUENCE [LARGE SCALE GENOMIC DNA]</scope>
    <source>
        <strain evidence="4 5">CGMCC 4.7215</strain>
    </source>
</reference>
<sequence>MSQTHDTIQDADIEPETLASLPSFYAPTVSPDGNELAFFHDRSGRIELYTLSLDDGGWTQWSDGNVPRSLSGGIEWGPGGECIYFHRDEDGDEQNDIHVITRDGEAEPVVEMDGQSHLMGVASEGTALDPDGTFLVYVSNHAGQMNLHRYDLADDKSVQLTEHEEPVYHRSGALSPDGSHMAYSTNETDDPENVDAYIVDTDGGEPGRLDIGEIGATARVEDWFPDGERLLVGDDTPDLERTGVYDLRDDSVRWLSEGEGVERPLAVSQNGDRALAVRTREAGTVPVVYDVETGKSRELDVPTGVVTGVGGKSGGFVGDESLLLTNQTGTERQKLLRYELTEDAVSTVIEPEYDGIDPSLFVDPEFVTYESEDNLDIGALLYETREEPGPAVVYVHGGPGAQTQRGFNLYLQFLVSEGYTVLAPNYRGSTGRGREFRNHVREDWGGKEQIDVRRGAEWLAERDSVDPDSIAVVGGSYGGYSAYCQMTMHPEPWAAGVARVGMTDLLQLYEESMPQFKSGLEDMLGDPEENEEFYRERSAINHVENVQDPIYSIHGVNDPRCPISQARLFRDALEEQGLTEGEDGDFEYTELGEEGHGSTDIDQKIRSFELLADFLDRRL</sequence>
<dbReference type="PANTHER" id="PTHR42776">
    <property type="entry name" value="SERINE PEPTIDASE S9 FAMILY MEMBER"/>
    <property type="match status" value="1"/>
</dbReference>
<dbReference type="InterPro" id="IPR011659">
    <property type="entry name" value="WD40"/>
</dbReference>
<dbReference type="InterPro" id="IPR029058">
    <property type="entry name" value="AB_hydrolase_fold"/>
</dbReference>
<keyword evidence="2" id="KW-0645">Protease</keyword>
<comment type="caution">
    <text evidence="4">The sequence shown here is derived from an EMBL/GenBank/DDBJ whole genome shotgun (WGS) entry which is preliminary data.</text>
</comment>
<evidence type="ECO:0000313" key="4">
    <source>
        <dbReference type="EMBL" id="MFC7124864.1"/>
    </source>
</evidence>
<keyword evidence="2" id="KW-0720">Serine protease</keyword>
<dbReference type="InterPro" id="IPR011042">
    <property type="entry name" value="6-blade_b-propeller_TolB-like"/>
</dbReference>
<gene>
    <name evidence="4" type="ORF">ACFQJ7_02265</name>
</gene>
<dbReference type="SUPFAM" id="SSF69304">
    <property type="entry name" value="Tricorn protease N-terminal domain"/>
    <property type="match status" value="1"/>
</dbReference>
<evidence type="ECO:0000256" key="1">
    <source>
        <dbReference type="ARBA" id="ARBA00022801"/>
    </source>
</evidence>
<protein>
    <submittedName>
        <fullName evidence="4">S9 family peptidase</fullName>
    </submittedName>
</protein>
<dbReference type="Gene3D" id="3.40.50.1820">
    <property type="entry name" value="alpha/beta hydrolase"/>
    <property type="match status" value="1"/>
</dbReference>
<dbReference type="Proteomes" id="UP001596414">
    <property type="component" value="Unassembled WGS sequence"/>
</dbReference>
<evidence type="ECO:0000259" key="3">
    <source>
        <dbReference type="Pfam" id="PF00326"/>
    </source>
</evidence>
<dbReference type="InterPro" id="IPR001375">
    <property type="entry name" value="Peptidase_S9_cat"/>
</dbReference>
<organism evidence="4 5">
    <name type="scientific">Halovenus rubra</name>
    <dbReference type="NCBI Taxonomy" id="869890"/>
    <lineage>
        <taxon>Archaea</taxon>
        <taxon>Methanobacteriati</taxon>
        <taxon>Methanobacteriota</taxon>
        <taxon>Stenosarchaea group</taxon>
        <taxon>Halobacteria</taxon>
        <taxon>Halobacteriales</taxon>
        <taxon>Haloarculaceae</taxon>
        <taxon>Halovenus</taxon>
    </lineage>
</organism>
<evidence type="ECO:0000256" key="2">
    <source>
        <dbReference type="ARBA" id="ARBA00022825"/>
    </source>
</evidence>
<dbReference type="Pfam" id="PF00326">
    <property type="entry name" value="Peptidase_S9"/>
    <property type="match status" value="1"/>
</dbReference>
<dbReference type="PANTHER" id="PTHR42776:SF27">
    <property type="entry name" value="DIPEPTIDYL PEPTIDASE FAMILY MEMBER 6"/>
    <property type="match status" value="1"/>
</dbReference>
<keyword evidence="1" id="KW-0378">Hydrolase</keyword>
<dbReference type="AlphaFoldDB" id="A0ABD5X5L3"/>
<proteinExistence type="predicted"/>
<dbReference type="EMBL" id="JBHSZQ010000002">
    <property type="protein sequence ID" value="MFC7124864.1"/>
    <property type="molecule type" value="Genomic_DNA"/>
</dbReference>